<name>A0ACC0I9P8_9ERIC</name>
<evidence type="ECO:0000313" key="2">
    <source>
        <dbReference type="Proteomes" id="UP001060215"/>
    </source>
</evidence>
<reference evidence="1 2" key="1">
    <citation type="journal article" date="2022" name="Plant J.">
        <title>Chromosome-level genome of Camellia lanceoleosa provides a valuable resource for understanding genome evolution and self-incompatibility.</title>
        <authorList>
            <person name="Gong W."/>
            <person name="Xiao S."/>
            <person name="Wang L."/>
            <person name="Liao Z."/>
            <person name="Chang Y."/>
            <person name="Mo W."/>
            <person name="Hu G."/>
            <person name="Li W."/>
            <person name="Zhao G."/>
            <person name="Zhu H."/>
            <person name="Hu X."/>
            <person name="Ji K."/>
            <person name="Xiang X."/>
            <person name="Song Q."/>
            <person name="Yuan D."/>
            <person name="Jin S."/>
            <person name="Zhang L."/>
        </authorList>
    </citation>
    <scope>NUCLEOTIDE SEQUENCE [LARGE SCALE GENOMIC DNA]</scope>
    <source>
        <strain evidence="1">SQ_2022a</strain>
    </source>
</reference>
<evidence type="ECO:0000313" key="1">
    <source>
        <dbReference type="EMBL" id="KAI8020676.1"/>
    </source>
</evidence>
<keyword evidence="2" id="KW-1185">Reference proteome</keyword>
<dbReference type="Proteomes" id="UP001060215">
    <property type="component" value="Chromosome 6"/>
</dbReference>
<comment type="caution">
    <text evidence="1">The sequence shown here is derived from an EMBL/GenBank/DDBJ whole genome shotgun (WGS) entry which is preliminary data.</text>
</comment>
<organism evidence="1 2">
    <name type="scientific">Camellia lanceoleosa</name>
    <dbReference type="NCBI Taxonomy" id="1840588"/>
    <lineage>
        <taxon>Eukaryota</taxon>
        <taxon>Viridiplantae</taxon>
        <taxon>Streptophyta</taxon>
        <taxon>Embryophyta</taxon>
        <taxon>Tracheophyta</taxon>
        <taxon>Spermatophyta</taxon>
        <taxon>Magnoliopsida</taxon>
        <taxon>eudicotyledons</taxon>
        <taxon>Gunneridae</taxon>
        <taxon>Pentapetalae</taxon>
        <taxon>asterids</taxon>
        <taxon>Ericales</taxon>
        <taxon>Theaceae</taxon>
        <taxon>Camellia</taxon>
    </lineage>
</organism>
<accession>A0ACC0I9P8</accession>
<dbReference type="EMBL" id="CM045763">
    <property type="protein sequence ID" value="KAI8020676.1"/>
    <property type="molecule type" value="Genomic_DNA"/>
</dbReference>
<sequence length="338" mass="36514">MQGSFKGSFSAVFAFGDSYTGTGNAHGTGSGHASTTTRECDGRQLVDFLCDSLSLPPLPAYKGTTSGNFKHGVNFAISGSMSPSSDGKTKDHAGMWSEFSENVQTQINGYNKVAQEIKGGNPSSGTAEIEGALFWVGAMGVKTYANNSWSSTTPLNKLTDLSVIHICGLVQSLLDSGAKYIVVQGLPPVGCLPLCLLMAPPLHRDKHGCSAIINAAVMIHNEILQAKIENFQRRYPSHSIIYADFFKAFLTILMNPSKYHFQEHFKACCGTGGGEFNINPKSLCGSHGTSTCKEPGKYMNWDGIHLTEAMHKQITDLFLHQGFCTPSFDQLIKKKIGK</sequence>
<proteinExistence type="predicted"/>
<gene>
    <name evidence="1" type="ORF">LOK49_LG03G00171</name>
</gene>
<protein>
    <submittedName>
        <fullName evidence="1">GDSL esterase/lipase</fullName>
    </submittedName>
</protein>